<sequence length="394" mass="43776">MVQCGTAFVDENAQRMGAQIPLQDGDESSDLTLLSGEEDMGGTNQQDLDYAVSTSALQQSSRLIQVETESSQDQSCIPIYGSSRAPTEGWESDNDADSERAQHPGSQRKTKLPRNQPQKIIKPSLNLAGRTPNCGNCATGIQAFLDQINTDTLSSACSVFEQAIGTHDSGFSTLQLSPKVYQQARNLLHTISNKPLEESAAIAILPFWALLGNLTNYSNFTAIDAILTGKRTAAIYHELHLWLGDVLDFARNFTPSDSTDVIPPWPIRLWNYIDAQILMYGNRGNKGSKLPMHAILLQSTTFLPSLGTPKTYELQCPPWVPVEHKDNVVADKVVDAIRTFLNFPTGPHAVFQHDFLKAIYKIDSTLLYLRPVWDAFCRPNDLLWTRCRLHQLES</sequence>
<accession>A0ACD3A0R4</accession>
<gene>
    <name evidence="1" type="ORF">BDN72DRAFT_865526</name>
</gene>
<keyword evidence="2" id="KW-1185">Reference proteome</keyword>
<name>A0ACD3A0R4_9AGAR</name>
<organism evidence="1 2">
    <name type="scientific">Pluteus cervinus</name>
    <dbReference type="NCBI Taxonomy" id="181527"/>
    <lineage>
        <taxon>Eukaryota</taxon>
        <taxon>Fungi</taxon>
        <taxon>Dikarya</taxon>
        <taxon>Basidiomycota</taxon>
        <taxon>Agaricomycotina</taxon>
        <taxon>Agaricomycetes</taxon>
        <taxon>Agaricomycetidae</taxon>
        <taxon>Agaricales</taxon>
        <taxon>Pluteineae</taxon>
        <taxon>Pluteaceae</taxon>
        <taxon>Pluteus</taxon>
    </lineage>
</organism>
<proteinExistence type="predicted"/>
<reference evidence="1 2" key="1">
    <citation type="journal article" date="2019" name="Nat. Ecol. Evol.">
        <title>Megaphylogeny resolves global patterns of mushroom evolution.</title>
        <authorList>
            <person name="Varga T."/>
            <person name="Krizsan K."/>
            <person name="Foldi C."/>
            <person name="Dima B."/>
            <person name="Sanchez-Garcia M."/>
            <person name="Sanchez-Ramirez S."/>
            <person name="Szollosi G.J."/>
            <person name="Szarkandi J.G."/>
            <person name="Papp V."/>
            <person name="Albert L."/>
            <person name="Andreopoulos W."/>
            <person name="Angelini C."/>
            <person name="Antonin V."/>
            <person name="Barry K.W."/>
            <person name="Bougher N.L."/>
            <person name="Buchanan P."/>
            <person name="Buyck B."/>
            <person name="Bense V."/>
            <person name="Catcheside P."/>
            <person name="Chovatia M."/>
            <person name="Cooper J."/>
            <person name="Damon W."/>
            <person name="Desjardin D."/>
            <person name="Finy P."/>
            <person name="Geml J."/>
            <person name="Haridas S."/>
            <person name="Hughes K."/>
            <person name="Justo A."/>
            <person name="Karasinski D."/>
            <person name="Kautmanova I."/>
            <person name="Kiss B."/>
            <person name="Kocsube S."/>
            <person name="Kotiranta H."/>
            <person name="LaButti K.M."/>
            <person name="Lechner B.E."/>
            <person name="Liimatainen K."/>
            <person name="Lipzen A."/>
            <person name="Lukacs Z."/>
            <person name="Mihaltcheva S."/>
            <person name="Morgado L.N."/>
            <person name="Niskanen T."/>
            <person name="Noordeloos M.E."/>
            <person name="Ohm R.A."/>
            <person name="Ortiz-Santana B."/>
            <person name="Ovrebo C."/>
            <person name="Racz N."/>
            <person name="Riley R."/>
            <person name="Savchenko A."/>
            <person name="Shiryaev A."/>
            <person name="Soop K."/>
            <person name="Spirin V."/>
            <person name="Szebenyi C."/>
            <person name="Tomsovsky M."/>
            <person name="Tulloss R.E."/>
            <person name="Uehling J."/>
            <person name="Grigoriev I.V."/>
            <person name="Vagvolgyi C."/>
            <person name="Papp T."/>
            <person name="Martin F.M."/>
            <person name="Miettinen O."/>
            <person name="Hibbett D.S."/>
            <person name="Nagy L.G."/>
        </authorList>
    </citation>
    <scope>NUCLEOTIDE SEQUENCE [LARGE SCALE GENOMIC DNA]</scope>
    <source>
        <strain evidence="1 2">NL-1719</strain>
    </source>
</reference>
<protein>
    <submittedName>
        <fullName evidence="1">Uncharacterized protein</fullName>
    </submittedName>
</protein>
<dbReference type="EMBL" id="ML209120">
    <property type="protein sequence ID" value="TFK58979.1"/>
    <property type="molecule type" value="Genomic_DNA"/>
</dbReference>
<dbReference type="Proteomes" id="UP000308600">
    <property type="component" value="Unassembled WGS sequence"/>
</dbReference>
<evidence type="ECO:0000313" key="1">
    <source>
        <dbReference type="EMBL" id="TFK58979.1"/>
    </source>
</evidence>
<feature type="non-terminal residue" evidence="1">
    <location>
        <position position="394"/>
    </location>
</feature>
<evidence type="ECO:0000313" key="2">
    <source>
        <dbReference type="Proteomes" id="UP000308600"/>
    </source>
</evidence>